<evidence type="ECO:0000313" key="1">
    <source>
        <dbReference type="EMBL" id="CAD7681130.1"/>
    </source>
</evidence>
<organism evidence="1 2">
    <name type="scientific">Nyctereutes procyonoides</name>
    <name type="common">Raccoon dog</name>
    <name type="synonym">Canis procyonoides</name>
    <dbReference type="NCBI Taxonomy" id="34880"/>
    <lineage>
        <taxon>Eukaryota</taxon>
        <taxon>Metazoa</taxon>
        <taxon>Chordata</taxon>
        <taxon>Craniata</taxon>
        <taxon>Vertebrata</taxon>
        <taxon>Euteleostomi</taxon>
        <taxon>Mammalia</taxon>
        <taxon>Eutheria</taxon>
        <taxon>Laurasiatheria</taxon>
        <taxon>Carnivora</taxon>
        <taxon>Caniformia</taxon>
        <taxon>Canidae</taxon>
        <taxon>Nyctereutes</taxon>
    </lineage>
</organism>
<dbReference type="EMBL" id="CAJHUB010000751">
    <property type="protein sequence ID" value="CAD7681130.1"/>
    <property type="molecule type" value="Genomic_DNA"/>
</dbReference>
<evidence type="ECO:0000313" key="2">
    <source>
        <dbReference type="Proteomes" id="UP000645828"/>
    </source>
</evidence>
<name>A0A811YXE8_NYCPR</name>
<protein>
    <submittedName>
        <fullName evidence="1">(raccoon dog) hypothetical protein</fullName>
    </submittedName>
</protein>
<gene>
    <name evidence="1" type="ORF">NYPRO_LOCUS13922</name>
</gene>
<proteinExistence type="predicted"/>
<keyword evidence="2" id="KW-1185">Reference proteome</keyword>
<dbReference type="AlphaFoldDB" id="A0A811YXE8"/>
<comment type="caution">
    <text evidence="1">The sequence shown here is derived from an EMBL/GenBank/DDBJ whole genome shotgun (WGS) entry which is preliminary data.</text>
</comment>
<dbReference type="Proteomes" id="UP000645828">
    <property type="component" value="Unassembled WGS sequence"/>
</dbReference>
<sequence>MLHTSHLRQMLDTIKLTEIVRKLELEVEPEDDTELLESHDKTRKNEDLIITAEQRKRISGMESTAGEDAVKSVEMTTVVLEYYRNLVDKAVVDYLRMIPALKEVLL</sequence>
<accession>A0A811YXE8</accession>
<reference evidence="1" key="1">
    <citation type="submission" date="2020-12" db="EMBL/GenBank/DDBJ databases">
        <authorList>
            <consortium name="Molecular Ecology Group"/>
        </authorList>
    </citation>
    <scope>NUCLEOTIDE SEQUENCE</scope>
    <source>
        <strain evidence="1">TBG_1078</strain>
    </source>
</reference>